<evidence type="ECO:0000259" key="11">
    <source>
        <dbReference type="PROSITE" id="PS51005"/>
    </source>
</evidence>
<keyword evidence="7" id="KW-0472">Membrane</keyword>
<dbReference type="GO" id="GO:0016020">
    <property type="term" value="C:membrane"/>
    <property type="evidence" value="ECO:0007669"/>
    <property type="project" value="UniProtKB-SubCell"/>
</dbReference>
<dbReference type="Proteomes" id="UP000306102">
    <property type="component" value="Unassembled WGS sequence"/>
</dbReference>
<keyword evidence="6" id="KW-0238">DNA-binding</keyword>
<keyword evidence="5" id="KW-0805">Transcription regulation</keyword>
<evidence type="ECO:0000256" key="1">
    <source>
        <dbReference type="ARBA" id="ARBA00004123"/>
    </source>
</evidence>
<feature type="domain" description="NAC" evidence="11">
    <location>
        <begin position="16"/>
        <end position="166"/>
    </location>
</feature>
<evidence type="ECO:0000256" key="6">
    <source>
        <dbReference type="ARBA" id="ARBA00023125"/>
    </source>
</evidence>
<dbReference type="InterPro" id="IPR003441">
    <property type="entry name" value="NAC-dom"/>
</dbReference>
<protein>
    <recommendedName>
        <fullName evidence="11">NAC domain-containing protein</fullName>
    </recommendedName>
</protein>
<evidence type="ECO:0000256" key="7">
    <source>
        <dbReference type="ARBA" id="ARBA00023136"/>
    </source>
</evidence>
<evidence type="ECO:0000256" key="5">
    <source>
        <dbReference type="ARBA" id="ARBA00023015"/>
    </source>
</evidence>
<keyword evidence="3" id="KW-0812">Transmembrane</keyword>
<keyword evidence="8" id="KW-0010">Activator</keyword>
<evidence type="ECO:0000256" key="4">
    <source>
        <dbReference type="ARBA" id="ARBA00022989"/>
    </source>
</evidence>
<dbReference type="PANTHER" id="PTHR31744">
    <property type="entry name" value="PROTEIN CUP-SHAPED COTYLEDON 2-RELATED"/>
    <property type="match status" value="1"/>
</dbReference>
<dbReference type="GO" id="GO:0006355">
    <property type="term" value="P:regulation of DNA-templated transcription"/>
    <property type="evidence" value="ECO:0007669"/>
    <property type="project" value="InterPro"/>
</dbReference>
<gene>
    <name evidence="12" type="ORF">TEA_027949</name>
</gene>
<comment type="subcellular location">
    <subcellularLocation>
        <location evidence="2">Membrane</location>
        <topology evidence="2">Single-pass membrane protein</topology>
    </subcellularLocation>
    <subcellularLocation>
        <location evidence="1">Nucleus</location>
    </subcellularLocation>
</comment>
<evidence type="ECO:0000313" key="13">
    <source>
        <dbReference type="Proteomes" id="UP000306102"/>
    </source>
</evidence>
<evidence type="ECO:0000256" key="3">
    <source>
        <dbReference type="ARBA" id="ARBA00022692"/>
    </source>
</evidence>
<dbReference type="GO" id="GO:0000976">
    <property type="term" value="F:transcription cis-regulatory region binding"/>
    <property type="evidence" value="ECO:0007669"/>
    <property type="project" value="UniProtKB-ARBA"/>
</dbReference>
<comment type="caution">
    <text evidence="12">The sequence shown here is derived from an EMBL/GenBank/DDBJ whole genome shotgun (WGS) entry which is preliminary data.</text>
</comment>
<dbReference type="Gene3D" id="2.170.150.80">
    <property type="entry name" value="NAC domain"/>
    <property type="match status" value="1"/>
</dbReference>
<organism evidence="12 13">
    <name type="scientific">Camellia sinensis var. sinensis</name>
    <name type="common">China tea</name>
    <dbReference type="NCBI Taxonomy" id="542762"/>
    <lineage>
        <taxon>Eukaryota</taxon>
        <taxon>Viridiplantae</taxon>
        <taxon>Streptophyta</taxon>
        <taxon>Embryophyta</taxon>
        <taxon>Tracheophyta</taxon>
        <taxon>Spermatophyta</taxon>
        <taxon>Magnoliopsida</taxon>
        <taxon>eudicotyledons</taxon>
        <taxon>Gunneridae</taxon>
        <taxon>Pentapetalae</taxon>
        <taxon>asterids</taxon>
        <taxon>Ericales</taxon>
        <taxon>Theaceae</taxon>
        <taxon>Camellia</taxon>
    </lineage>
</organism>
<dbReference type="AlphaFoldDB" id="A0A4S4DQJ5"/>
<evidence type="ECO:0000256" key="2">
    <source>
        <dbReference type="ARBA" id="ARBA00004167"/>
    </source>
</evidence>
<dbReference type="SUPFAM" id="SSF101941">
    <property type="entry name" value="NAC domain"/>
    <property type="match status" value="1"/>
</dbReference>
<evidence type="ECO:0000256" key="10">
    <source>
        <dbReference type="ARBA" id="ARBA00023242"/>
    </source>
</evidence>
<evidence type="ECO:0000256" key="9">
    <source>
        <dbReference type="ARBA" id="ARBA00023163"/>
    </source>
</evidence>
<dbReference type="FunFam" id="2.170.150.80:FF:000002">
    <property type="entry name" value="Nac domain-containing protein 86"/>
    <property type="match status" value="1"/>
</dbReference>
<keyword evidence="10" id="KW-0539">Nucleus</keyword>
<sequence length="670" mass="75333">MKVSNDSSCFGDSQNWPPGFRFHPMDEELVLYYLKRKICRKRLKLDIIGETDVYKWDPEELPGISKLKTGDRQWYFFSPRDRKYPNGARSNRATRHGYWKATGKDRNITCNSRVVGLKKTLVFYKGRAPSGVRTDWVMHEYTLDEEELKRCQSARDYYALYKVYKKSGPGPKNGEQYGAPFREEDWAEDDDIDVNGHADQENSVVQQENSVKQVNDLASVDNTATNGQVQPPPNDLDEFMNRIADEPLPGQPLAAFCGYVLQEVFGEEETQSTLVNQSFGEANLNERSMSLHTCGEKNDVQPGFDLTQTATSHLLLHETSEVTSAPNIHRHEPHDTEEDFQDDFLEMDDLTGPEPTIQPVAVQFDELDGLCELDLYQDAVMFIRDACPMNLGPVSHSYFDNMGNEMVHPVSNPCLNNLENEGVNPASHLYLNNLGTEMMHPNSHLFCNNLDMANQLDFQLQHDPNDASQISNQMWNHNIVTPTESNQEAIPPPTSELLIRWMVLLDHVIIYMARTLVPHWKRGSVMYDVSSANFPAGVNQNQNQNQIVKEDEGGSTWLASLWAYVESIPATPASASENTALVNRAFERMSSFGRIGGKVKVNAGDTSLASGNPTATLRRFVVVVVIPTRLLGIATEAFWVHSDGLNGEAVCLAVSCEYFCCTRTVLIGLC</sequence>
<keyword evidence="4" id="KW-1133">Transmembrane helix</keyword>
<name>A0A4S4DQJ5_CAMSN</name>
<accession>A0A4S4DQJ5</accession>
<dbReference type="EMBL" id="SDRB02010682">
    <property type="protein sequence ID" value="THG04994.1"/>
    <property type="molecule type" value="Genomic_DNA"/>
</dbReference>
<keyword evidence="13" id="KW-1185">Reference proteome</keyword>
<keyword evidence="9" id="KW-0804">Transcription</keyword>
<reference evidence="12 13" key="1">
    <citation type="journal article" date="2018" name="Proc. Natl. Acad. Sci. U.S.A.">
        <title>Draft genome sequence of Camellia sinensis var. sinensis provides insights into the evolution of the tea genome and tea quality.</title>
        <authorList>
            <person name="Wei C."/>
            <person name="Yang H."/>
            <person name="Wang S."/>
            <person name="Zhao J."/>
            <person name="Liu C."/>
            <person name="Gao L."/>
            <person name="Xia E."/>
            <person name="Lu Y."/>
            <person name="Tai Y."/>
            <person name="She G."/>
            <person name="Sun J."/>
            <person name="Cao H."/>
            <person name="Tong W."/>
            <person name="Gao Q."/>
            <person name="Li Y."/>
            <person name="Deng W."/>
            <person name="Jiang X."/>
            <person name="Wang W."/>
            <person name="Chen Q."/>
            <person name="Zhang S."/>
            <person name="Li H."/>
            <person name="Wu J."/>
            <person name="Wang P."/>
            <person name="Li P."/>
            <person name="Shi C."/>
            <person name="Zheng F."/>
            <person name="Jian J."/>
            <person name="Huang B."/>
            <person name="Shan D."/>
            <person name="Shi M."/>
            <person name="Fang C."/>
            <person name="Yue Y."/>
            <person name="Li F."/>
            <person name="Li D."/>
            <person name="Wei S."/>
            <person name="Han B."/>
            <person name="Jiang C."/>
            <person name="Yin Y."/>
            <person name="Xia T."/>
            <person name="Zhang Z."/>
            <person name="Bennetzen J.L."/>
            <person name="Zhao S."/>
            <person name="Wan X."/>
        </authorList>
    </citation>
    <scope>NUCLEOTIDE SEQUENCE [LARGE SCALE GENOMIC DNA]</scope>
    <source>
        <strain evidence="13">cv. Shuchazao</strain>
        <tissue evidence="12">Leaf</tissue>
    </source>
</reference>
<dbReference type="InterPro" id="IPR036093">
    <property type="entry name" value="NAC_dom_sf"/>
</dbReference>
<proteinExistence type="predicted"/>
<dbReference type="PROSITE" id="PS51005">
    <property type="entry name" value="NAC"/>
    <property type="match status" value="1"/>
</dbReference>
<dbReference type="PANTHER" id="PTHR31744:SF216">
    <property type="entry name" value="NAC TRANSCRIPTION FACTOR"/>
    <property type="match status" value="1"/>
</dbReference>
<evidence type="ECO:0000256" key="8">
    <source>
        <dbReference type="ARBA" id="ARBA00023159"/>
    </source>
</evidence>
<evidence type="ECO:0000313" key="12">
    <source>
        <dbReference type="EMBL" id="THG04994.1"/>
    </source>
</evidence>
<dbReference type="Pfam" id="PF02365">
    <property type="entry name" value="NAM"/>
    <property type="match status" value="1"/>
</dbReference>
<dbReference type="GO" id="GO:0005634">
    <property type="term" value="C:nucleus"/>
    <property type="evidence" value="ECO:0007669"/>
    <property type="project" value="UniProtKB-SubCell"/>
</dbReference>